<evidence type="ECO:0000313" key="2">
    <source>
        <dbReference type="Proteomes" id="UP000735302"/>
    </source>
</evidence>
<gene>
    <name evidence="1" type="ORF">PoB_003290800</name>
</gene>
<sequence>MTTAASAWDDVSQQTIINCFRHAGLKLNAAEPEQQKQPEFELHEEIGQLMSRLPDQDPTTPEDYISIDAEVLTSAPLTYEEIVASLQRRGIDDSEGEEDETACVPNILPSSAMQAVACLRNFVLQQQKSQDMLRHINRLETFVEDVTTNSRRQAIITEFFTKNDWPLFLFYRIN</sequence>
<evidence type="ECO:0000313" key="1">
    <source>
        <dbReference type="EMBL" id="GFO06403.1"/>
    </source>
</evidence>
<organism evidence="1 2">
    <name type="scientific">Plakobranchus ocellatus</name>
    <dbReference type="NCBI Taxonomy" id="259542"/>
    <lineage>
        <taxon>Eukaryota</taxon>
        <taxon>Metazoa</taxon>
        <taxon>Spiralia</taxon>
        <taxon>Lophotrochozoa</taxon>
        <taxon>Mollusca</taxon>
        <taxon>Gastropoda</taxon>
        <taxon>Heterobranchia</taxon>
        <taxon>Euthyneura</taxon>
        <taxon>Panpulmonata</taxon>
        <taxon>Sacoglossa</taxon>
        <taxon>Placobranchoidea</taxon>
        <taxon>Plakobranchidae</taxon>
        <taxon>Plakobranchus</taxon>
    </lineage>
</organism>
<protein>
    <submittedName>
        <fullName evidence="1">Tigger transposable element-derived protein 4-like</fullName>
    </submittedName>
</protein>
<name>A0AAV4AIN9_9GAST</name>
<comment type="caution">
    <text evidence="1">The sequence shown here is derived from an EMBL/GenBank/DDBJ whole genome shotgun (WGS) entry which is preliminary data.</text>
</comment>
<accession>A0AAV4AIN9</accession>
<keyword evidence="2" id="KW-1185">Reference proteome</keyword>
<proteinExistence type="predicted"/>
<dbReference type="AlphaFoldDB" id="A0AAV4AIN9"/>
<dbReference type="EMBL" id="BLXT01003772">
    <property type="protein sequence ID" value="GFO06403.1"/>
    <property type="molecule type" value="Genomic_DNA"/>
</dbReference>
<dbReference type="Proteomes" id="UP000735302">
    <property type="component" value="Unassembled WGS sequence"/>
</dbReference>
<reference evidence="1 2" key="1">
    <citation type="journal article" date="2021" name="Elife">
        <title>Chloroplast acquisition without the gene transfer in kleptoplastic sea slugs, Plakobranchus ocellatus.</title>
        <authorList>
            <person name="Maeda T."/>
            <person name="Takahashi S."/>
            <person name="Yoshida T."/>
            <person name="Shimamura S."/>
            <person name="Takaki Y."/>
            <person name="Nagai Y."/>
            <person name="Toyoda A."/>
            <person name="Suzuki Y."/>
            <person name="Arimoto A."/>
            <person name="Ishii H."/>
            <person name="Satoh N."/>
            <person name="Nishiyama T."/>
            <person name="Hasebe M."/>
            <person name="Maruyama T."/>
            <person name="Minagawa J."/>
            <person name="Obokata J."/>
            <person name="Shigenobu S."/>
        </authorList>
    </citation>
    <scope>NUCLEOTIDE SEQUENCE [LARGE SCALE GENOMIC DNA]</scope>
</reference>